<dbReference type="InterPro" id="IPR024087">
    <property type="entry name" value="Creatininase-like_sf"/>
</dbReference>
<gene>
    <name evidence="6" type="ORF">ACFPOB_13375</name>
</gene>
<dbReference type="PANTHER" id="PTHR35005">
    <property type="entry name" value="3-DEHYDRO-SCYLLO-INOSOSE HYDROLASE"/>
    <property type="match status" value="1"/>
</dbReference>
<evidence type="ECO:0000313" key="7">
    <source>
        <dbReference type="Proteomes" id="UP001596053"/>
    </source>
</evidence>
<dbReference type="PANTHER" id="PTHR35005:SF1">
    <property type="entry name" value="2-AMINO-5-FORMYLAMINO-6-RIBOSYLAMINOPYRIMIDIN-4(3H)-ONE 5'-MONOPHOSPHATE DEFORMYLASE"/>
    <property type="match status" value="1"/>
</dbReference>
<protein>
    <submittedName>
        <fullName evidence="6">Creatininase family protein</fullName>
    </submittedName>
</protein>
<name>A0ABW0ISE2_9HYPH</name>
<dbReference type="Pfam" id="PF02633">
    <property type="entry name" value="Creatininase"/>
    <property type="match status" value="1"/>
</dbReference>
<keyword evidence="3" id="KW-0378">Hydrolase</keyword>
<dbReference type="EMBL" id="JBHSLW010000018">
    <property type="protein sequence ID" value="MFC5420551.1"/>
    <property type="molecule type" value="Genomic_DNA"/>
</dbReference>
<proteinExistence type="inferred from homology"/>
<keyword evidence="4" id="KW-0862">Zinc</keyword>
<accession>A0ABW0ISE2</accession>
<comment type="similarity">
    <text evidence="5">Belongs to the creatininase superfamily.</text>
</comment>
<evidence type="ECO:0000256" key="4">
    <source>
        <dbReference type="ARBA" id="ARBA00022833"/>
    </source>
</evidence>
<dbReference type="SUPFAM" id="SSF102215">
    <property type="entry name" value="Creatininase"/>
    <property type="match status" value="1"/>
</dbReference>
<evidence type="ECO:0000256" key="5">
    <source>
        <dbReference type="ARBA" id="ARBA00024029"/>
    </source>
</evidence>
<keyword evidence="2" id="KW-0479">Metal-binding</keyword>
<evidence type="ECO:0000256" key="1">
    <source>
        <dbReference type="ARBA" id="ARBA00001947"/>
    </source>
</evidence>
<dbReference type="Gene3D" id="3.40.50.10310">
    <property type="entry name" value="Creatininase"/>
    <property type="match status" value="1"/>
</dbReference>
<dbReference type="RefSeq" id="WP_377798959.1">
    <property type="nucleotide sequence ID" value="NZ_JBHSLW010000018.1"/>
</dbReference>
<organism evidence="6 7">
    <name type="scientific">Bosea eneae</name>
    <dbReference type="NCBI Taxonomy" id="151454"/>
    <lineage>
        <taxon>Bacteria</taxon>
        <taxon>Pseudomonadati</taxon>
        <taxon>Pseudomonadota</taxon>
        <taxon>Alphaproteobacteria</taxon>
        <taxon>Hyphomicrobiales</taxon>
        <taxon>Boseaceae</taxon>
        <taxon>Bosea</taxon>
    </lineage>
</organism>
<comment type="caution">
    <text evidence="6">The sequence shown here is derived from an EMBL/GenBank/DDBJ whole genome shotgun (WGS) entry which is preliminary data.</text>
</comment>
<comment type="cofactor">
    <cofactor evidence="1">
        <name>Zn(2+)</name>
        <dbReference type="ChEBI" id="CHEBI:29105"/>
    </cofactor>
</comment>
<dbReference type="InterPro" id="IPR003785">
    <property type="entry name" value="Creatininase/forma_Hydrolase"/>
</dbReference>
<evidence type="ECO:0000256" key="2">
    <source>
        <dbReference type="ARBA" id="ARBA00022723"/>
    </source>
</evidence>
<reference evidence="7" key="1">
    <citation type="journal article" date="2019" name="Int. J. Syst. Evol. Microbiol.">
        <title>The Global Catalogue of Microorganisms (GCM) 10K type strain sequencing project: providing services to taxonomists for standard genome sequencing and annotation.</title>
        <authorList>
            <consortium name="The Broad Institute Genomics Platform"/>
            <consortium name="The Broad Institute Genome Sequencing Center for Infectious Disease"/>
            <person name="Wu L."/>
            <person name="Ma J."/>
        </authorList>
    </citation>
    <scope>NUCLEOTIDE SEQUENCE [LARGE SCALE GENOMIC DNA]</scope>
    <source>
        <strain evidence="7">NCAIM B.01391</strain>
    </source>
</reference>
<evidence type="ECO:0000256" key="3">
    <source>
        <dbReference type="ARBA" id="ARBA00022801"/>
    </source>
</evidence>
<keyword evidence="7" id="KW-1185">Reference proteome</keyword>
<evidence type="ECO:0000313" key="6">
    <source>
        <dbReference type="EMBL" id="MFC5420551.1"/>
    </source>
</evidence>
<sequence length="241" mass="27067">MPKRKDQAVLVARMNWMQIEDQAKRDDRCVLPLGCIEQHAYLSLATDAILSERIAGEAAEPLGIPVFPVLAYGMTPGFTAYPGTISLRMTTYIALIEDLLEGVYRSGFRRIVLVNGHGGNSPVMTAVTEWMGRRPDASVKMHNWWAGPRFQKAVRAVDMAASHASWMENFPWTRLEGVTLPDTVKPPFDPALYQAANPQRKREILGDGNFHGRYQRPDEEMLALWAVGVEETRAVMVESWP</sequence>
<dbReference type="Proteomes" id="UP001596053">
    <property type="component" value="Unassembled WGS sequence"/>
</dbReference>